<evidence type="ECO:0000256" key="3">
    <source>
        <dbReference type="ARBA" id="ARBA00022723"/>
    </source>
</evidence>
<evidence type="ECO:0000256" key="2">
    <source>
        <dbReference type="ARBA" id="ARBA00022670"/>
    </source>
</evidence>
<feature type="domain" description="Peptidase M13 C-terminal" evidence="7">
    <location>
        <begin position="524"/>
        <end position="722"/>
    </location>
</feature>
<dbReference type="GO" id="GO:0005886">
    <property type="term" value="C:plasma membrane"/>
    <property type="evidence" value="ECO:0007669"/>
    <property type="project" value="TreeGrafter"/>
</dbReference>
<evidence type="ECO:0000259" key="7">
    <source>
        <dbReference type="Pfam" id="PF01431"/>
    </source>
</evidence>
<evidence type="ECO:0000256" key="6">
    <source>
        <dbReference type="ARBA" id="ARBA00023049"/>
    </source>
</evidence>
<dbReference type="Gene3D" id="3.40.390.10">
    <property type="entry name" value="Collagenase (Catalytic Domain)"/>
    <property type="match status" value="1"/>
</dbReference>
<dbReference type="PANTHER" id="PTHR11733:SF133">
    <property type="entry name" value="PHOSPHATE-REGULATING NEUTRAL ENDOPEPTIDASE PHEX"/>
    <property type="match status" value="1"/>
</dbReference>
<organism evidence="9">
    <name type="scientific">viral metagenome</name>
    <dbReference type="NCBI Taxonomy" id="1070528"/>
    <lineage>
        <taxon>unclassified sequences</taxon>
        <taxon>metagenomes</taxon>
        <taxon>organismal metagenomes</taxon>
    </lineage>
</organism>
<dbReference type="InterPro" id="IPR000718">
    <property type="entry name" value="Peptidase_M13"/>
</dbReference>
<protein>
    <recommendedName>
        <fullName evidence="10">Peptidase M13 C-terminal domain-containing protein</fullName>
    </recommendedName>
</protein>
<comment type="cofactor">
    <cofactor evidence="1">
        <name>Zn(2+)</name>
        <dbReference type="ChEBI" id="CHEBI:29105"/>
    </cofactor>
</comment>
<reference evidence="9" key="1">
    <citation type="journal article" date="2020" name="Nature">
        <title>Giant virus diversity and host interactions through global metagenomics.</title>
        <authorList>
            <person name="Schulz F."/>
            <person name="Roux S."/>
            <person name="Paez-Espino D."/>
            <person name="Jungbluth S."/>
            <person name="Walsh D.A."/>
            <person name="Denef V.J."/>
            <person name="McMahon K.D."/>
            <person name="Konstantinidis K.T."/>
            <person name="Eloe-Fadrosh E.A."/>
            <person name="Kyrpides N.C."/>
            <person name="Woyke T."/>
        </authorList>
    </citation>
    <scope>NUCLEOTIDE SEQUENCE</scope>
    <source>
        <strain evidence="9">GVMAG-M-3300023184-86</strain>
    </source>
</reference>
<dbReference type="InterPro" id="IPR024079">
    <property type="entry name" value="MetalloPept_cat_dom_sf"/>
</dbReference>
<evidence type="ECO:0000256" key="1">
    <source>
        <dbReference type="ARBA" id="ARBA00001947"/>
    </source>
</evidence>
<dbReference type="Pfam" id="PF01431">
    <property type="entry name" value="Peptidase_M13"/>
    <property type="match status" value="1"/>
</dbReference>
<feature type="domain" description="Peptidase M13 N-terminal" evidence="8">
    <location>
        <begin position="75"/>
        <end position="460"/>
    </location>
</feature>
<dbReference type="Pfam" id="PF05649">
    <property type="entry name" value="Peptidase_M13_N"/>
    <property type="match status" value="1"/>
</dbReference>
<evidence type="ECO:0000313" key="9">
    <source>
        <dbReference type="EMBL" id="QHT91895.1"/>
    </source>
</evidence>
<dbReference type="InterPro" id="IPR018497">
    <property type="entry name" value="Peptidase_M13_C"/>
</dbReference>
<dbReference type="PROSITE" id="PS51885">
    <property type="entry name" value="NEPRILYSIN"/>
    <property type="match status" value="1"/>
</dbReference>
<dbReference type="CDD" id="cd08662">
    <property type="entry name" value="M13"/>
    <property type="match status" value="1"/>
</dbReference>
<keyword evidence="5" id="KW-0862">Zinc</keyword>
<dbReference type="GO" id="GO:0046872">
    <property type="term" value="F:metal ion binding"/>
    <property type="evidence" value="ECO:0007669"/>
    <property type="project" value="UniProtKB-KW"/>
</dbReference>
<accession>A0A6C0IHB3</accession>
<keyword evidence="2" id="KW-0645">Protease</keyword>
<keyword evidence="3" id="KW-0479">Metal-binding</keyword>
<dbReference type="EMBL" id="MN740171">
    <property type="protein sequence ID" value="QHT91895.1"/>
    <property type="molecule type" value="Genomic_DNA"/>
</dbReference>
<dbReference type="GO" id="GO:0004222">
    <property type="term" value="F:metalloendopeptidase activity"/>
    <property type="evidence" value="ECO:0007669"/>
    <property type="project" value="InterPro"/>
</dbReference>
<keyword evidence="6" id="KW-0482">Metalloprotease</keyword>
<dbReference type="SUPFAM" id="SSF55486">
    <property type="entry name" value="Metalloproteases ('zincins'), catalytic domain"/>
    <property type="match status" value="1"/>
</dbReference>
<dbReference type="InterPro" id="IPR008753">
    <property type="entry name" value="Peptidase_M13_N"/>
</dbReference>
<dbReference type="PANTHER" id="PTHR11733">
    <property type="entry name" value="ZINC METALLOPROTEASE FAMILY M13 NEPRILYSIN-RELATED"/>
    <property type="match status" value="1"/>
</dbReference>
<evidence type="ECO:0000259" key="8">
    <source>
        <dbReference type="Pfam" id="PF05649"/>
    </source>
</evidence>
<dbReference type="PRINTS" id="PR00786">
    <property type="entry name" value="NEPRILYSIN"/>
</dbReference>
<evidence type="ECO:0008006" key="10">
    <source>
        <dbReference type="Google" id="ProtNLM"/>
    </source>
</evidence>
<dbReference type="GO" id="GO:0016485">
    <property type="term" value="P:protein processing"/>
    <property type="evidence" value="ECO:0007669"/>
    <property type="project" value="TreeGrafter"/>
</dbReference>
<dbReference type="InterPro" id="IPR042089">
    <property type="entry name" value="Peptidase_M13_dom_2"/>
</dbReference>
<keyword evidence="4" id="KW-0378">Hydrolase</keyword>
<evidence type="ECO:0000256" key="4">
    <source>
        <dbReference type="ARBA" id="ARBA00022801"/>
    </source>
</evidence>
<proteinExistence type="predicted"/>
<name>A0A6C0IHB3_9ZZZZ</name>
<dbReference type="Gene3D" id="1.10.1380.10">
    <property type="entry name" value="Neutral endopeptidase , domain2"/>
    <property type="match status" value="1"/>
</dbReference>
<dbReference type="AlphaFoldDB" id="A0A6C0IHB3"/>
<evidence type="ECO:0000256" key="5">
    <source>
        <dbReference type="ARBA" id="ARBA00022833"/>
    </source>
</evidence>
<sequence length="730" mass="86456">MATKRIKTNNNKTVKKHNLTDEDKKELCKKMPTALEGFQEQFEKDHKAELYQKGDVQKKIIRDLSKAVSPSKFTPQEDFYSYINERWESESKIDDSLKYIVQFDDFRLTQDKVYRQLLEIVKEYISKNNTPLSKCIKNLYESALKETSKVEIQVYSQVILEQIDYLRQDKSNLWKLLATANKTEIISWGSPFVWNLNPDSMEPTKFRCFMDPPQLTLVDFNIYIDDGTNVEYKKKYKARYIKYLHEIFEFSFGKNHGFKVSNVFDAEVKIINSMCCTIIKDKPKYNEYNKVTKKEALSKYKFDWEAFTNELGFKTAPEFFITSNLNYLLCGTQMLLDEWDDEIWRTYWIYIFIRQQQRFCEESREIFFEFQGKFVRGQEQMVSKEEINPIFSLGFCFNTFLTNQYVAKYKNEQSVNYVRTMAQDLKAVFTRIIKRNKWLQEKTKRKALKKLENFKLIIAEPEDLVEDPILDYSNTDIWGNLLKKCEWRLKHAISLEGKPLVDIPVMDWAQIPPKFVGTQAYVVNACYTPTKNSIYIPLGYIQAPFVDLKERGIEYNLAYIGYTLGHEMSHSLDDWGSKFDENGKMHDWWTPQDKRKFKLIQNDVIKQYEELYARDGITFDASPSIGEDLADISGLNICLEYLRDFQMKNKDELSIKSLSFQAFFVYFAIEQKQKISKKAIKAQLTTNPHPLDKYRTNAPLSRMPLFRAIYNIKKNNKMFWHPTDSSRVWE</sequence>